<organism evidence="2 3">
    <name type="scientific">Artemisia annua</name>
    <name type="common">Sweet wormwood</name>
    <dbReference type="NCBI Taxonomy" id="35608"/>
    <lineage>
        <taxon>Eukaryota</taxon>
        <taxon>Viridiplantae</taxon>
        <taxon>Streptophyta</taxon>
        <taxon>Embryophyta</taxon>
        <taxon>Tracheophyta</taxon>
        <taxon>Spermatophyta</taxon>
        <taxon>Magnoliopsida</taxon>
        <taxon>eudicotyledons</taxon>
        <taxon>Gunneridae</taxon>
        <taxon>Pentapetalae</taxon>
        <taxon>asterids</taxon>
        <taxon>campanulids</taxon>
        <taxon>Asterales</taxon>
        <taxon>Asteraceae</taxon>
        <taxon>Asteroideae</taxon>
        <taxon>Anthemideae</taxon>
        <taxon>Artemisiinae</taxon>
        <taxon>Artemisia</taxon>
    </lineage>
</organism>
<dbReference type="InterPro" id="IPR038765">
    <property type="entry name" value="Papain-like_cys_pep_sf"/>
</dbReference>
<gene>
    <name evidence="2" type="ORF">CTI12_AA504830</name>
</gene>
<dbReference type="EMBL" id="PKPP01010080">
    <property type="protein sequence ID" value="PWA46840.1"/>
    <property type="molecule type" value="Genomic_DNA"/>
</dbReference>
<protein>
    <recommendedName>
        <fullName evidence="1">Peptidase C1A papain C-terminal domain-containing protein</fullName>
    </recommendedName>
</protein>
<feature type="domain" description="Peptidase C1A papain C-terminal" evidence="1">
    <location>
        <begin position="181"/>
        <end position="220"/>
    </location>
</feature>
<name>A0A2U1LCV7_ARTAN</name>
<keyword evidence="3" id="KW-1185">Reference proteome</keyword>
<dbReference type="InterPro" id="IPR000668">
    <property type="entry name" value="Peptidase_C1A_C"/>
</dbReference>
<reference evidence="2 3" key="1">
    <citation type="journal article" date="2018" name="Mol. Plant">
        <title>The genome of Artemisia annua provides insight into the evolution of Asteraceae family and artemisinin biosynthesis.</title>
        <authorList>
            <person name="Shen Q."/>
            <person name="Zhang L."/>
            <person name="Liao Z."/>
            <person name="Wang S."/>
            <person name="Yan T."/>
            <person name="Shi P."/>
            <person name="Liu M."/>
            <person name="Fu X."/>
            <person name="Pan Q."/>
            <person name="Wang Y."/>
            <person name="Lv Z."/>
            <person name="Lu X."/>
            <person name="Zhang F."/>
            <person name="Jiang W."/>
            <person name="Ma Y."/>
            <person name="Chen M."/>
            <person name="Hao X."/>
            <person name="Li L."/>
            <person name="Tang Y."/>
            <person name="Lv G."/>
            <person name="Zhou Y."/>
            <person name="Sun X."/>
            <person name="Brodelius P.E."/>
            <person name="Rose J.K.C."/>
            <person name="Tang K."/>
        </authorList>
    </citation>
    <scope>NUCLEOTIDE SEQUENCE [LARGE SCALE GENOMIC DNA]</scope>
    <source>
        <strain evidence="3">cv. Huhao1</strain>
        <tissue evidence="2">Leaf</tissue>
    </source>
</reference>
<comment type="caution">
    <text evidence="2">The sequence shown here is derived from an EMBL/GenBank/DDBJ whole genome shotgun (WGS) entry which is preliminary data.</text>
</comment>
<dbReference type="SUPFAM" id="SSF54001">
    <property type="entry name" value="Cysteine proteinases"/>
    <property type="match status" value="1"/>
</dbReference>
<dbReference type="Proteomes" id="UP000245207">
    <property type="component" value="Unassembled WGS sequence"/>
</dbReference>
<evidence type="ECO:0000259" key="1">
    <source>
        <dbReference type="Pfam" id="PF00112"/>
    </source>
</evidence>
<dbReference type="GO" id="GO:0008234">
    <property type="term" value="F:cysteine-type peptidase activity"/>
    <property type="evidence" value="ECO:0007669"/>
    <property type="project" value="InterPro"/>
</dbReference>
<dbReference type="GO" id="GO:0006508">
    <property type="term" value="P:proteolysis"/>
    <property type="evidence" value="ECO:0007669"/>
    <property type="project" value="InterPro"/>
</dbReference>
<proteinExistence type="predicted"/>
<dbReference type="Pfam" id="PF00112">
    <property type="entry name" value="Peptidase_C1"/>
    <property type="match status" value="1"/>
</dbReference>
<dbReference type="AlphaFoldDB" id="A0A2U1LCV7"/>
<evidence type="ECO:0000313" key="3">
    <source>
        <dbReference type="Proteomes" id="UP000245207"/>
    </source>
</evidence>
<accession>A0A2U1LCV7</accession>
<evidence type="ECO:0000313" key="2">
    <source>
        <dbReference type="EMBL" id="PWA46840.1"/>
    </source>
</evidence>
<dbReference type="Gene3D" id="3.90.70.10">
    <property type="entry name" value="Cysteine proteinases"/>
    <property type="match status" value="1"/>
</dbReference>
<sequence>MEGSCKQHTLAVTQQYFESHCHLLAMADMTGTVLRMTGEPEYINLYLSCMPMVDGCVTTVTQSIAYCTWKNLGLETKETYPYERTGRGIKNFNEKHYQREWWKKRYRISRIDVISFKKKELIKPRLMANFGGPKYPCVGILCMSEVFRDGEYARVCAVNNEPYKHPEEPKSVEHAIELYGPEHSVLIVGVNTLSDGKHYCEIKNTWGEEWGDGGFSKVAFEVFNSVLFPSP</sequence>